<evidence type="ECO:0000313" key="17">
    <source>
        <dbReference type="Proteomes" id="UP000036520"/>
    </source>
</evidence>
<name>A0A0H4PYY9_9BACT</name>
<feature type="binding site" evidence="12 15">
    <location>
        <position position="47"/>
    </location>
    <ligand>
        <name>pyruvate</name>
        <dbReference type="ChEBI" id="CHEBI:15361"/>
    </ligand>
</feature>
<feature type="active site" description="Schiff-base intermediate with substrate" evidence="12 14">
    <location>
        <position position="163"/>
    </location>
</feature>
<dbReference type="Gene3D" id="3.20.20.70">
    <property type="entry name" value="Aldolase class I"/>
    <property type="match status" value="1"/>
</dbReference>
<dbReference type="InterPro" id="IPR002220">
    <property type="entry name" value="DapA-like"/>
</dbReference>
<organism evidence="16 17">
    <name type="scientific">Cyclobacterium amurskyense</name>
    <dbReference type="NCBI Taxonomy" id="320787"/>
    <lineage>
        <taxon>Bacteria</taxon>
        <taxon>Pseudomonadati</taxon>
        <taxon>Bacteroidota</taxon>
        <taxon>Cytophagia</taxon>
        <taxon>Cytophagales</taxon>
        <taxon>Cyclobacteriaceae</taxon>
        <taxon>Cyclobacterium</taxon>
    </lineage>
</organism>
<evidence type="ECO:0000256" key="15">
    <source>
        <dbReference type="PIRSR" id="PIRSR001365-2"/>
    </source>
</evidence>
<dbReference type="EMBL" id="CP012040">
    <property type="protein sequence ID" value="AKP53642.1"/>
    <property type="molecule type" value="Genomic_DNA"/>
</dbReference>
<evidence type="ECO:0000256" key="1">
    <source>
        <dbReference type="ARBA" id="ARBA00003294"/>
    </source>
</evidence>
<dbReference type="RefSeq" id="WP_048643724.1">
    <property type="nucleotide sequence ID" value="NZ_CP012040.1"/>
</dbReference>
<feature type="site" description="Part of a proton relay during catalysis" evidence="12">
    <location>
        <position position="46"/>
    </location>
</feature>
<dbReference type="Proteomes" id="UP000036520">
    <property type="component" value="Chromosome"/>
</dbReference>
<keyword evidence="17" id="KW-1185">Reference proteome</keyword>
<dbReference type="GO" id="GO:0008840">
    <property type="term" value="F:4-hydroxy-tetrahydrodipicolinate synthase activity"/>
    <property type="evidence" value="ECO:0007669"/>
    <property type="project" value="UniProtKB-UniRule"/>
</dbReference>
<comment type="pathway">
    <text evidence="2 12">Amino-acid biosynthesis; L-lysine biosynthesis via DAP pathway; (S)-tetrahydrodipicolinate from L-aspartate: step 3/4.</text>
</comment>
<evidence type="ECO:0000256" key="12">
    <source>
        <dbReference type="HAMAP-Rule" id="MF_00418"/>
    </source>
</evidence>
<dbReference type="PRINTS" id="PR00146">
    <property type="entry name" value="DHPICSNTHASE"/>
</dbReference>
<dbReference type="SUPFAM" id="SSF51569">
    <property type="entry name" value="Aldolase"/>
    <property type="match status" value="1"/>
</dbReference>
<evidence type="ECO:0000256" key="5">
    <source>
        <dbReference type="ARBA" id="ARBA00022490"/>
    </source>
</evidence>
<dbReference type="PIRSF" id="PIRSF001365">
    <property type="entry name" value="DHDPS"/>
    <property type="match status" value="1"/>
</dbReference>
<evidence type="ECO:0000256" key="4">
    <source>
        <dbReference type="ARBA" id="ARBA00012086"/>
    </source>
</evidence>
<keyword evidence="9 12" id="KW-0456">Lyase</keyword>
<evidence type="ECO:0000256" key="14">
    <source>
        <dbReference type="PIRSR" id="PIRSR001365-1"/>
    </source>
</evidence>
<sequence>MKKFTGTGVALVTPFKADGAIDYPALESVIEHVILGNVDYLVVQGTTGESATLSEEEKMDVLSFTIKINRSRVPIVYGLGGNNTAGILSAIDNIDFSEIAAVLSVSPYYNKPSQSGIIAHYTALADKCPVPVILYNVPGRTMSNLSANTTLELAKHKNIIGIKEASGDLEQCMRIANGKPNDFLLISGDDMITTPMRSIGAEGVISVIANAYPEIMGAIIHGNGEYSKKGTFSLLDINPLMYEESNPVGVKCLMEHLGICEGNVRLPLLKASEELKSRIKSAAGKINTNQFYSPHLE</sequence>
<protein>
    <recommendedName>
        <fullName evidence="4 12">4-hydroxy-tetrahydrodipicolinate synthase</fullName>
        <shortName evidence="12">HTPA synthase</shortName>
        <ecNumber evidence="4 12">4.3.3.7</ecNumber>
    </recommendedName>
</protein>
<dbReference type="AlphaFoldDB" id="A0A0H4PYY9"/>
<evidence type="ECO:0000256" key="7">
    <source>
        <dbReference type="ARBA" id="ARBA00022915"/>
    </source>
</evidence>
<evidence type="ECO:0000256" key="6">
    <source>
        <dbReference type="ARBA" id="ARBA00022605"/>
    </source>
</evidence>
<accession>A0A0H4PYY9</accession>
<dbReference type="GO" id="GO:0009089">
    <property type="term" value="P:lysine biosynthetic process via diaminopimelate"/>
    <property type="evidence" value="ECO:0007669"/>
    <property type="project" value="UniProtKB-UniRule"/>
</dbReference>
<dbReference type="PANTHER" id="PTHR12128">
    <property type="entry name" value="DIHYDRODIPICOLINATE SYNTHASE"/>
    <property type="match status" value="1"/>
</dbReference>
<evidence type="ECO:0000256" key="8">
    <source>
        <dbReference type="ARBA" id="ARBA00023154"/>
    </source>
</evidence>
<dbReference type="EC" id="4.3.3.7" evidence="4 12"/>
<dbReference type="OrthoDB" id="9782828at2"/>
<feature type="site" description="Part of a proton relay during catalysis" evidence="12">
    <location>
        <position position="109"/>
    </location>
</feature>
<comment type="caution">
    <text evidence="12">Was originally thought to be a dihydrodipicolinate synthase (DHDPS), catalyzing the condensation of (S)-aspartate-beta-semialdehyde [(S)-ASA] and pyruvate to dihydrodipicolinate (DHDP). However, it was shown in E.coli that the product of the enzymatic reaction is not dihydrodipicolinate but in fact (4S)-4-hydroxy-2,3,4,5-tetrahydro-(2S)-dipicolinic acid (HTPA), and that the consecutive dehydration reaction leading to DHDP is not spontaneous but catalyzed by DapB.</text>
</comment>
<keyword evidence="8 12" id="KW-0457">Lysine biosynthesis</keyword>
<dbReference type="GO" id="GO:0005829">
    <property type="term" value="C:cytosol"/>
    <property type="evidence" value="ECO:0007669"/>
    <property type="project" value="TreeGrafter"/>
</dbReference>
<evidence type="ECO:0000256" key="3">
    <source>
        <dbReference type="ARBA" id="ARBA00007592"/>
    </source>
</evidence>
<evidence type="ECO:0000256" key="10">
    <source>
        <dbReference type="ARBA" id="ARBA00023270"/>
    </source>
</evidence>
<keyword evidence="10 12" id="KW-0704">Schiff base</keyword>
<evidence type="ECO:0000256" key="2">
    <source>
        <dbReference type="ARBA" id="ARBA00005120"/>
    </source>
</evidence>
<dbReference type="GO" id="GO:0019877">
    <property type="term" value="P:diaminopimelate biosynthetic process"/>
    <property type="evidence" value="ECO:0007669"/>
    <property type="project" value="UniProtKB-UniRule"/>
</dbReference>
<dbReference type="NCBIfam" id="TIGR00674">
    <property type="entry name" value="dapA"/>
    <property type="match status" value="1"/>
</dbReference>
<comment type="catalytic activity">
    <reaction evidence="11 12">
        <text>L-aspartate 4-semialdehyde + pyruvate = (2S,4S)-4-hydroxy-2,3,4,5-tetrahydrodipicolinate + H2O + H(+)</text>
        <dbReference type="Rhea" id="RHEA:34171"/>
        <dbReference type="ChEBI" id="CHEBI:15361"/>
        <dbReference type="ChEBI" id="CHEBI:15377"/>
        <dbReference type="ChEBI" id="CHEBI:15378"/>
        <dbReference type="ChEBI" id="CHEBI:67139"/>
        <dbReference type="ChEBI" id="CHEBI:537519"/>
        <dbReference type="EC" id="4.3.3.7"/>
    </reaction>
</comment>
<keyword evidence="7 12" id="KW-0220">Diaminopimelate biosynthesis</keyword>
<dbReference type="KEGG" id="camu:CA2015_4297"/>
<proteinExistence type="inferred from homology"/>
<dbReference type="SMART" id="SM01130">
    <property type="entry name" value="DHDPS"/>
    <property type="match status" value="1"/>
</dbReference>
<evidence type="ECO:0000256" key="11">
    <source>
        <dbReference type="ARBA" id="ARBA00047836"/>
    </source>
</evidence>
<dbReference type="Pfam" id="PF00701">
    <property type="entry name" value="DHDPS"/>
    <property type="match status" value="1"/>
</dbReference>
<dbReference type="InterPro" id="IPR020625">
    <property type="entry name" value="Schiff_base-form_aldolases_AS"/>
</dbReference>
<dbReference type="STRING" id="320787.CA2015_4297"/>
<dbReference type="InterPro" id="IPR013785">
    <property type="entry name" value="Aldolase_TIM"/>
</dbReference>
<evidence type="ECO:0000256" key="9">
    <source>
        <dbReference type="ARBA" id="ARBA00023239"/>
    </source>
</evidence>
<dbReference type="UniPathway" id="UPA00034">
    <property type="reaction ID" value="UER00017"/>
</dbReference>
<dbReference type="PATRIC" id="fig|320787.5.peg.4711"/>
<comment type="subunit">
    <text evidence="12">Homotetramer; dimer of dimers.</text>
</comment>
<dbReference type="CDD" id="cd00950">
    <property type="entry name" value="DHDPS"/>
    <property type="match status" value="1"/>
</dbReference>
<comment type="similarity">
    <text evidence="3 12 13">Belongs to the DapA family.</text>
</comment>
<reference evidence="16 17" key="1">
    <citation type="submission" date="2015-07" db="EMBL/GenBank/DDBJ databases">
        <authorList>
            <person name="Kim K.M."/>
        </authorList>
    </citation>
    <scope>NUCLEOTIDE SEQUENCE [LARGE SCALE GENOMIC DNA]</scope>
    <source>
        <strain evidence="16 17">KCTC 12363</strain>
    </source>
</reference>
<gene>
    <name evidence="12" type="primary">dapA</name>
    <name evidence="16" type="ORF">CA2015_4297</name>
</gene>
<evidence type="ECO:0000256" key="13">
    <source>
        <dbReference type="PIRNR" id="PIRNR001365"/>
    </source>
</evidence>
<evidence type="ECO:0000313" key="16">
    <source>
        <dbReference type="EMBL" id="AKP53642.1"/>
    </source>
</evidence>
<dbReference type="PANTHER" id="PTHR12128:SF66">
    <property type="entry name" value="4-HYDROXY-2-OXOGLUTARATE ALDOLASE, MITOCHONDRIAL"/>
    <property type="match status" value="1"/>
</dbReference>
<keyword evidence="5 12" id="KW-0963">Cytoplasm</keyword>
<keyword evidence="6 12" id="KW-0028">Amino-acid biosynthesis</keyword>
<dbReference type="PROSITE" id="PS00666">
    <property type="entry name" value="DHDPS_2"/>
    <property type="match status" value="1"/>
</dbReference>
<comment type="function">
    <text evidence="1 12">Catalyzes the condensation of (S)-aspartate-beta-semialdehyde [(S)-ASA] and pyruvate to 4-hydroxy-tetrahydrodipicolinate (HTPA).</text>
</comment>
<feature type="active site" description="Proton donor/acceptor" evidence="12 14">
    <location>
        <position position="135"/>
    </location>
</feature>
<dbReference type="InterPro" id="IPR005263">
    <property type="entry name" value="DapA"/>
</dbReference>
<feature type="binding site" evidence="12 15">
    <location>
        <position position="205"/>
    </location>
    <ligand>
        <name>pyruvate</name>
        <dbReference type="ChEBI" id="CHEBI:15361"/>
    </ligand>
</feature>
<dbReference type="HAMAP" id="MF_00418">
    <property type="entry name" value="DapA"/>
    <property type="match status" value="1"/>
</dbReference>
<comment type="subcellular location">
    <subcellularLocation>
        <location evidence="12">Cytoplasm</location>
    </subcellularLocation>
</comment>